<protein>
    <submittedName>
        <fullName evidence="1">LPS biosynthesis choline kinase</fullName>
    </submittedName>
</protein>
<dbReference type="GO" id="GO:0005737">
    <property type="term" value="C:cytoplasm"/>
    <property type="evidence" value="ECO:0007669"/>
    <property type="project" value="TreeGrafter"/>
</dbReference>
<dbReference type="GO" id="GO:0004305">
    <property type="term" value="F:ethanolamine kinase activity"/>
    <property type="evidence" value="ECO:0007669"/>
    <property type="project" value="TreeGrafter"/>
</dbReference>
<evidence type="ECO:0000313" key="1">
    <source>
        <dbReference type="EMBL" id="RNM11019.1"/>
    </source>
</evidence>
<name>A0A3N0GEZ2_9ACTN</name>
<dbReference type="Proteomes" id="UP000279994">
    <property type="component" value="Unassembled WGS sequence"/>
</dbReference>
<dbReference type="EMBL" id="RJSF01000049">
    <property type="protein sequence ID" value="RNM11019.1"/>
    <property type="molecule type" value="Genomic_DNA"/>
</dbReference>
<dbReference type="RefSeq" id="WP_123225256.1">
    <property type="nucleotide sequence ID" value="NZ_RJSF01000049.1"/>
</dbReference>
<dbReference type="PANTHER" id="PTHR22603:SF66">
    <property type="entry name" value="ETHANOLAMINE KINASE"/>
    <property type="match status" value="1"/>
</dbReference>
<dbReference type="Pfam" id="PF01633">
    <property type="entry name" value="Choline_kinase"/>
    <property type="match status" value="1"/>
</dbReference>
<comment type="caution">
    <text evidence="1">The sequence shown here is derived from an EMBL/GenBank/DDBJ whole genome shotgun (WGS) entry which is preliminary data.</text>
</comment>
<evidence type="ECO:0000313" key="2">
    <source>
        <dbReference type="Proteomes" id="UP000279994"/>
    </source>
</evidence>
<organism evidence="1 2">
    <name type="scientific">Nocardioides pocheonensis</name>
    <dbReference type="NCBI Taxonomy" id="661485"/>
    <lineage>
        <taxon>Bacteria</taxon>
        <taxon>Bacillati</taxon>
        <taxon>Actinomycetota</taxon>
        <taxon>Actinomycetes</taxon>
        <taxon>Propionibacteriales</taxon>
        <taxon>Nocardioidaceae</taxon>
        <taxon>Nocardioides</taxon>
    </lineage>
</organism>
<dbReference type="CDD" id="cd05151">
    <property type="entry name" value="ChoK-like"/>
    <property type="match status" value="1"/>
</dbReference>
<dbReference type="AlphaFoldDB" id="A0A3N0GEZ2"/>
<gene>
    <name evidence="1" type="ORF">EFL26_22920</name>
</gene>
<keyword evidence="2" id="KW-1185">Reference proteome</keyword>
<sequence>MTSGEHLDRLAVLAGRSWSVTELPGGLTNVNLRVRTDDGREPALDVVVRCSHGDPSLLGIDREAEHRNTLAAAEAGVGAPVLEFRPDLGMLVIGYLPGRALVDADFTDPDVMTRAARAVRALHAGPRFTGHFDMFARRAAYLATIRERGFRLPDGYEAYADPWDDVRRALAVRATGTVPCNNDLLAANFIDDGTRTWLIDYEYSGNNDACFELGNTAAECGFTPEMTQAWTEAYFGTPTRADHARVRLQALCSSYGWSLWGFIQAAASPLDFDFWSWGLERYEKARAAFADPGFTRLLEEASGA</sequence>
<dbReference type="SUPFAM" id="SSF56112">
    <property type="entry name" value="Protein kinase-like (PK-like)"/>
    <property type="match status" value="1"/>
</dbReference>
<keyword evidence="1" id="KW-0418">Kinase</keyword>
<dbReference type="Gene3D" id="3.30.200.20">
    <property type="entry name" value="Phosphorylase Kinase, domain 1"/>
    <property type="match status" value="1"/>
</dbReference>
<reference evidence="1 2" key="1">
    <citation type="submission" date="2018-11" db="EMBL/GenBank/DDBJ databases">
        <authorList>
            <person name="Li F."/>
        </authorList>
    </citation>
    <scope>NUCLEOTIDE SEQUENCE [LARGE SCALE GENOMIC DNA]</scope>
    <source>
        <strain evidence="1 2">Gsoil 818</strain>
    </source>
</reference>
<keyword evidence="1" id="KW-0808">Transferase</keyword>
<dbReference type="Gene3D" id="3.90.1200.10">
    <property type="match status" value="1"/>
</dbReference>
<dbReference type="GO" id="GO:0006646">
    <property type="term" value="P:phosphatidylethanolamine biosynthetic process"/>
    <property type="evidence" value="ECO:0007669"/>
    <property type="project" value="TreeGrafter"/>
</dbReference>
<proteinExistence type="predicted"/>
<dbReference type="PANTHER" id="PTHR22603">
    <property type="entry name" value="CHOLINE/ETHANOALAMINE KINASE"/>
    <property type="match status" value="1"/>
</dbReference>
<dbReference type="InterPro" id="IPR011009">
    <property type="entry name" value="Kinase-like_dom_sf"/>
</dbReference>
<accession>A0A3N0GEZ2</accession>
<dbReference type="OrthoDB" id="179763at2"/>